<dbReference type="GO" id="GO:0015171">
    <property type="term" value="F:amino acid transmembrane transporter activity"/>
    <property type="evidence" value="ECO:0007669"/>
    <property type="project" value="TreeGrafter"/>
</dbReference>
<dbReference type="Pfam" id="PF01810">
    <property type="entry name" value="LysE"/>
    <property type="match status" value="1"/>
</dbReference>
<keyword evidence="5 6" id="KW-0472">Membrane</keyword>
<keyword evidence="8" id="KW-1185">Reference proteome</keyword>
<dbReference type="RefSeq" id="WP_318952697.1">
    <property type="nucleotide sequence ID" value="NZ_CP137555.1"/>
</dbReference>
<dbReference type="EMBL" id="CP137555">
    <property type="protein sequence ID" value="WOX04219.1"/>
    <property type="molecule type" value="Genomic_DNA"/>
</dbReference>
<evidence type="ECO:0000256" key="2">
    <source>
        <dbReference type="ARBA" id="ARBA00022475"/>
    </source>
</evidence>
<dbReference type="PANTHER" id="PTHR30086">
    <property type="entry name" value="ARGININE EXPORTER PROTEIN ARGO"/>
    <property type="match status" value="1"/>
</dbReference>
<dbReference type="PANTHER" id="PTHR30086:SF16">
    <property type="entry name" value="AMINO ACID EFFLUX PERMEASE RHTB FAMILY"/>
    <property type="match status" value="1"/>
</dbReference>
<feature type="transmembrane region" description="Helical" evidence="6">
    <location>
        <begin position="151"/>
        <end position="175"/>
    </location>
</feature>
<protein>
    <submittedName>
        <fullName evidence="7">LysE family translocator</fullName>
    </submittedName>
</protein>
<feature type="transmembrane region" description="Helical" evidence="6">
    <location>
        <begin position="113"/>
        <end position="139"/>
    </location>
</feature>
<dbReference type="AlphaFoldDB" id="A0AAU0MUF5"/>
<gene>
    <name evidence="7" type="ORF">R5R33_10735</name>
</gene>
<sequence>MDMLSWLTLAGICALGAMSPGPSLLIVLRCAAAGPRQGLACAVAHGGAVALYACLTAFGLAVLVTHIPMLFAILQWGGAAMLVYLGWKALRAPAPSNAATNNPTPEFVSTSRAALQGFGIAFFNPKVAVFFTALFSQFVSAEQMLGTKLGMAGLAAGIDAIWYSLVALLVTLGSGRGWLSANAAHRLQQVFGVLLLGLAARLVFSIQ</sequence>
<reference evidence="7 8" key="1">
    <citation type="submission" date="2023-10" db="EMBL/GenBank/DDBJ databases">
        <title>Description of Microbulbifer bruguierae sp. nov., isolated from the sediments of mangrove plant Bruguiera sexangula and comparative genomic analyses of the genus Microbulbifer.</title>
        <authorList>
            <person name="Long M."/>
        </authorList>
    </citation>
    <scope>NUCLEOTIDE SEQUENCE [LARGE SCALE GENOMIC DNA]</scope>
    <source>
        <strain evidence="7 8">SPO729</strain>
    </source>
</reference>
<dbReference type="InterPro" id="IPR001123">
    <property type="entry name" value="LeuE-type"/>
</dbReference>
<comment type="subcellular location">
    <subcellularLocation>
        <location evidence="1">Cell membrane</location>
        <topology evidence="1">Multi-pass membrane protein</topology>
    </subcellularLocation>
</comment>
<evidence type="ECO:0000313" key="8">
    <source>
        <dbReference type="Proteomes" id="UP001302477"/>
    </source>
</evidence>
<proteinExistence type="predicted"/>
<evidence type="ECO:0000256" key="4">
    <source>
        <dbReference type="ARBA" id="ARBA00022989"/>
    </source>
</evidence>
<evidence type="ECO:0000313" key="7">
    <source>
        <dbReference type="EMBL" id="WOX04219.1"/>
    </source>
</evidence>
<accession>A0AAU0MUF5</accession>
<evidence type="ECO:0000256" key="6">
    <source>
        <dbReference type="SAM" id="Phobius"/>
    </source>
</evidence>
<keyword evidence="2" id="KW-1003">Cell membrane</keyword>
<evidence type="ECO:0000256" key="3">
    <source>
        <dbReference type="ARBA" id="ARBA00022692"/>
    </source>
</evidence>
<evidence type="ECO:0000256" key="5">
    <source>
        <dbReference type="ARBA" id="ARBA00023136"/>
    </source>
</evidence>
<name>A0AAU0MUF5_9GAMM</name>
<dbReference type="KEGG" id="mpaf:R5R33_10735"/>
<keyword evidence="3 6" id="KW-0812">Transmembrane</keyword>
<feature type="transmembrane region" description="Helical" evidence="6">
    <location>
        <begin position="187"/>
        <end position="204"/>
    </location>
</feature>
<evidence type="ECO:0000256" key="1">
    <source>
        <dbReference type="ARBA" id="ARBA00004651"/>
    </source>
</evidence>
<organism evidence="7 8">
    <name type="scientific">Microbulbifer pacificus</name>
    <dbReference type="NCBI Taxonomy" id="407164"/>
    <lineage>
        <taxon>Bacteria</taxon>
        <taxon>Pseudomonadati</taxon>
        <taxon>Pseudomonadota</taxon>
        <taxon>Gammaproteobacteria</taxon>
        <taxon>Cellvibrionales</taxon>
        <taxon>Microbulbiferaceae</taxon>
        <taxon>Microbulbifer</taxon>
    </lineage>
</organism>
<dbReference type="GO" id="GO:0005886">
    <property type="term" value="C:plasma membrane"/>
    <property type="evidence" value="ECO:0007669"/>
    <property type="project" value="UniProtKB-SubCell"/>
</dbReference>
<keyword evidence="4 6" id="KW-1133">Transmembrane helix</keyword>
<feature type="transmembrane region" description="Helical" evidence="6">
    <location>
        <begin position="43"/>
        <end position="63"/>
    </location>
</feature>
<dbReference type="Proteomes" id="UP001302477">
    <property type="component" value="Chromosome"/>
</dbReference>